<dbReference type="AlphaFoldDB" id="V3ZSE0"/>
<dbReference type="GeneID" id="20241052"/>
<dbReference type="CTD" id="20241052"/>
<dbReference type="HOGENOM" id="CLU_1148341_0_0_1"/>
<accession>V3ZSE0</accession>
<proteinExistence type="predicted"/>
<protein>
    <submittedName>
        <fullName evidence="1">Uncharacterized protein</fullName>
    </submittedName>
</protein>
<evidence type="ECO:0000313" key="1">
    <source>
        <dbReference type="EMBL" id="ESO83821.1"/>
    </source>
</evidence>
<sequence length="242" mass="27923">MANLVVCCQKEDGCFRTSDRLKMKNTIITMVSSLHFLVFVVSAIESKTQPETSTELDLCKANSDVNSVCQACSKLPYGMSMSVESCCHDYQILTMCDSCTSDPVRCMKDVLDLETNIVEQKTNPEVSNEDTDDVDDDESLEVKKRYGRMFFGRRPILYSNYLNKRFGRLFFGGRRQLFTPIKTYKQKRYGRLFMNKKSEGSNGAIEEVPDKRYGRLFMTPYLDKRYGAFRIGKPSSARYFWK</sequence>
<dbReference type="EMBL" id="KB203598">
    <property type="protein sequence ID" value="ESO83821.1"/>
    <property type="molecule type" value="Genomic_DNA"/>
</dbReference>
<keyword evidence="2" id="KW-1185">Reference proteome</keyword>
<dbReference type="KEGG" id="lgi:LOTGIDRAFT_169056"/>
<dbReference type="Proteomes" id="UP000030746">
    <property type="component" value="Unassembled WGS sequence"/>
</dbReference>
<name>V3ZSE0_LOTGI</name>
<dbReference type="OrthoDB" id="6125280at2759"/>
<dbReference type="RefSeq" id="XP_009065599.1">
    <property type="nucleotide sequence ID" value="XM_009067351.1"/>
</dbReference>
<evidence type="ECO:0000313" key="2">
    <source>
        <dbReference type="Proteomes" id="UP000030746"/>
    </source>
</evidence>
<gene>
    <name evidence="1" type="ORF">LOTGIDRAFT_169056</name>
</gene>
<organism evidence="1 2">
    <name type="scientific">Lottia gigantea</name>
    <name type="common">Giant owl limpet</name>
    <dbReference type="NCBI Taxonomy" id="225164"/>
    <lineage>
        <taxon>Eukaryota</taxon>
        <taxon>Metazoa</taxon>
        <taxon>Spiralia</taxon>
        <taxon>Lophotrochozoa</taxon>
        <taxon>Mollusca</taxon>
        <taxon>Gastropoda</taxon>
        <taxon>Patellogastropoda</taxon>
        <taxon>Lottioidea</taxon>
        <taxon>Lottiidae</taxon>
        <taxon>Lottia</taxon>
    </lineage>
</organism>
<reference evidence="1 2" key="1">
    <citation type="journal article" date="2013" name="Nature">
        <title>Insights into bilaterian evolution from three spiralian genomes.</title>
        <authorList>
            <person name="Simakov O."/>
            <person name="Marletaz F."/>
            <person name="Cho S.J."/>
            <person name="Edsinger-Gonzales E."/>
            <person name="Havlak P."/>
            <person name="Hellsten U."/>
            <person name="Kuo D.H."/>
            <person name="Larsson T."/>
            <person name="Lv J."/>
            <person name="Arendt D."/>
            <person name="Savage R."/>
            <person name="Osoegawa K."/>
            <person name="de Jong P."/>
            <person name="Grimwood J."/>
            <person name="Chapman J.A."/>
            <person name="Shapiro H."/>
            <person name="Aerts A."/>
            <person name="Otillar R.P."/>
            <person name="Terry A.Y."/>
            <person name="Boore J.L."/>
            <person name="Grigoriev I.V."/>
            <person name="Lindberg D.R."/>
            <person name="Seaver E.C."/>
            <person name="Weisblat D.A."/>
            <person name="Putnam N.H."/>
            <person name="Rokhsar D.S."/>
        </authorList>
    </citation>
    <scope>NUCLEOTIDE SEQUENCE [LARGE SCALE GENOMIC DNA]</scope>
</reference>
<dbReference type="OMA" id="RYGTLSM"/>